<dbReference type="AlphaFoldDB" id="A0A2S4KVR5"/>
<dbReference type="EMBL" id="PKSG01000554">
    <property type="protein sequence ID" value="POR34286.1"/>
    <property type="molecule type" value="Genomic_DNA"/>
</dbReference>
<evidence type="ECO:0000313" key="7">
    <source>
        <dbReference type="Proteomes" id="UP000237481"/>
    </source>
</evidence>
<sequence>MKHHGGLSLCLYALLAAPCVAQFNNWVPHQINTTICYWKQPRAALIRDTIYLDGGSIWWSPGLDSGQVGTVVNPGNYQGLILTYNLSEPFSPNTNVTGILLKNEISKARGGTANGISSELNYYDGAMLANNAEFYLYGGAVFRNEKLYDEPAANAALKYQAYQYGVDKPLWQRGFLDTRLGDNVTRYIAYGAAVNAPSENKAWYFSGLTSPTRGPIIFNSGLNDSSRAVNISNTLISLDMSTQLSEEWSNSTLPSIIKGRSNAEVVWVPVGKQGILVVLGGVTYPEWATVSHKSEDADASAKESPDFMRTIDIYDVAGKKWYKQPTKDGPETRSRGCAVVATAADRSSFNIYYYGGFDGIHPKDDFYDDVWVLSLPSFTWTQINNGTTIHGRAGHKCFQPYPDQMMVFGGYTPEAGDLPSCLEKGPVVIFNMTNGEWMDSYDPTKHGTYGVPDKVRAAIGGNASGGATVTKPVPSGWATSGLGDVFAQKYDTNKITTYWPYGTAPATGRLDLPKENDDGDDKKHIIIPAVIVPIVFLVGVGLIAWRCHLNRRKRGGSVPKESGSDEAAMRIRSWIRGQHPEKTTTVTSSEAVSLSPEIGKTPSVAPMTPQTERSVHHEMEDTQVVELGDTSPPAELHDTGLLPIEVIQKHSKFAQNKARSPTDPSHSSFSLADNTSFVSRTSGAANSALIDSPLLGNSSPLVGISWPAIGDSGLRERMQTMCEGHEQVNSPAPVSPPTAGEVIADDYISAGQVEVVAGNALE</sequence>
<accession>A0A2S4KVR5</accession>
<keyword evidence="4" id="KW-1133">Transmembrane helix</keyword>
<feature type="compositionally biased region" description="Polar residues" evidence="3">
    <location>
        <begin position="583"/>
        <end position="592"/>
    </location>
</feature>
<feature type="chain" id="PRO_5015515963" description="Kelch repeat-containing protein" evidence="5">
    <location>
        <begin position="22"/>
        <end position="762"/>
    </location>
</feature>
<evidence type="ECO:0000256" key="2">
    <source>
        <dbReference type="ARBA" id="ARBA00022737"/>
    </source>
</evidence>
<evidence type="ECO:0008006" key="8">
    <source>
        <dbReference type="Google" id="ProtNLM"/>
    </source>
</evidence>
<evidence type="ECO:0000256" key="1">
    <source>
        <dbReference type="ARBA" id="ARBA00022441"/>
    </source>
</evidence>
<evidence type="ECO:0000256" key="5">
    <source>
        <dbReference type="SAM" id="SignalP"/>
    </source>
</evidence>
<keyword evidence="1" id="KW-0880">Kelch repeat</keyword>
<gene>
    <name evidence="6" type="ORF">TPAR_05514</name>
</gene>
<keyword evidence="4" id="KW-0472">Membrane</keyword>
<evidence type="ECO:0000256" key="3">
    <source>
        <dbReference type="SAM" id="MobiDB-lite"/>
    </source>
</evidence>
<dbReference type="PANTHER" id="PTHR46228">
    <property type="entry name" value="KELCH DOMAIN-CONTAINING PROTEIN"/>
    <property type="match status" value="1"/>
</dbReference>
<dbReference type="OrthoDB" id="10251809at2759"/>
<comment type="caution">
    <text evidence="6">The sequence shown here is derived from an EMBL/GenBank/DDBJ whole genome shotgun (WGS) entry which is preliminary data.</text>
</comment>
<dbReference type="PANTHER" id="PTHR46228:SF2">
    <property type="entry name" value="KELCH REPEAT PROTEIN (AFU_ORTHOLOGUE AFUA_4G14350)"/>
    <property type="match status" value="1"/>
</dbReference>
<dbReference type="InterPro" id="IPR011043">
    <property type="entry name" value="Gal_Oxase/kelch_b-propeller"/>
</dbReference>
<dbReference type="Proteomes" id="UP000237481">
    <property type="component" value="Unassembled WGS sequence"/>
</dbReference>
<evidence type="ECO:0000256" key="4">
    <source>
        <dbReference type="SAM" id="Phobius"/>
    </source>
</evidence>
<protein>
    <recommendedName>
        <fullName evidence="8">Kelch repeat-containing protein</fullName>
    </recommendedName>
</protein>
<feature type="signal peptide" evidence="5">
    <location>
        <begin position="1"/>
        <end position="21"/>
    </location>
</feature>
<dbReference type="STRING" id="94208.A0A2S4KVR5"/>
<dbReference type="InterPro" id="IPR015915">
    <property type="entry name" value="Kelch-typ_b-propeller"/>
</dbReference>
<keyword evidence="2" id="KW-0677">Repeat</keyword>
<dbReference type="SUPFAM" id="SSF50965">
    <property type="entry name" value="Galactose oxidase, central domain"/>
    <property type="match status" value="1"/>
</dbReference>
<organism evidence="6 7">
    <name type="scientific">Tolypocladium paradoxum</name>
    <dbReference type="NCBI Taxonomy" id="94208"/>
    <lineage>
        <taxon>Eukaryota</taxon>
        <taxon>Fungi</taxon>
        <taxon>Dikarya</taxon>
        <taxon>Ascomycota</taxon>
        <taxon>Pezizomycotina</taxon>
        <taxon>Sordariomycetes</taxon>
        <taxon>Hypocreomycetidae</taxon>
        <taxon>Hypocreales</taxon>
        <taxon>Ophiocordycipitaceae</taxon>
        <taxon>Tolypocladium</taxon>
    </lineage>
</organism>
<proteinExistence type="predicted"/>
<keyword evidence="4" id="KW-0812">Transmembrane</keyword>
<evidence type="ECO:0000313" key="6">
    <source>
        <dbReference type="EMBL" id="POR34286.1"/>
    </source>
</evidence>
<keyword evidence="7" id="KW-1185">Reference proteome</keyword>
<keyword evidence="5" id="KW-0732">Signal</keyword>
<reference evidence="6 7" key="1">
    <citation type="submission" date="2018-01" db="EMBL/GenBank/DDBJ databases">
        <title>Harnessing the power of phylogenomics to disentangle the directionality and signatures of interkingdom host jumping in the parasitic fungal genus Tolypocladium.</title>
        <authorList>
            <person name="Quandt C.A."/>
            <person name="Patterson W."/>
            <person name="Spatafora J.W."/>
        </authorList>
    </citation>
    <scope>NUCLEOTIDE SEQUENCE [LARGE SCALE GENOMIC DNA]</scope>
    <source>
        <strain evidence="6 7">NRBC 100945</strain>
    </source>
</reference>
<feature type="region of interest" description="Disordered" evidence="3">
    <location>
        <begin position="574"/>
        <end position="615"/>
    </location>
</feature>
<name>A0A2S4KVR5_9HYPO</name>
<dbReference type="Gene3D" id="2.120.10.80">
    <property type="entry name" value="Kelch-type beta propeller"/>
    <property type="match status" value="1"/>
</dbReference>
<feature type="transmembrane region" description="Helical" evidence="4">
    <location>
        <begin position="525"/>
        <end position="545"/>
    </location>
</feature>